<protein>
    <recommendedName>
        <fullName evidence="4">Tetraspanin family protein</fullName>
    </recommendedName>
</protein>
<evidence type="ECO:0000313" key="2">
    <source>
        <dbReference type="EMBL" id="EAX94221.1"/>
    </source>
</evidence>
<accession>A2FLK7</accession>
<dbReference type="Proteomes" id="UP000001542">
    <property type="component" value="Unassembled WGS sequence"/>
</dbReference>
<dbReference type="EMBL" id="DS113870">
    <property type="protein sequence ID" value="EAX94221.1"/>
    <property type="molecule type" value="Genomic_DNA"/>
</dbReference>
<reference evidence="2" key="1">
    <citation type="submission" date="2006-10" db="EMBL/GenBank/DDBJ databases">
        <authorList>
            <person name="Amadeo P."/>
            <person name="Zhao Q."/>
            <person name="Wortman J."/>
            <person name="Fraser-Liggett C."/>
            <person name="Carlton J."/>
        </authorList>
    </citation>
    <scope>NUCLEOTIDE SEQUENCE</scope>
    <source>
        <strain evidence="2">G3</strain>
    </source>
</reference>
<evidence type="ECO:0000256" key="1">
    <source>
        <dbReference type="SAM" id="Phobius"/>
    </source>
</evidence>
<dbReference type="VEuPathDB" id="TrichDB:TVAG_360680"/>
<keyword evidence="1" id="KW-1133">Transmembrane helix</keyword>
<dbReference type="InterPro" id="IPR008952">
    <property type="entry name" value="Tetraspanin_EC2_sf"/>
</dbReference>
<organism evidence="2 3">
    <name type="scientific">Trichomonas vaginalis (strain ATCC PRA-98 / G3)</name>
    <dbReference type="NCBI Taxonomy" id="412133"/>
    <lineage>
        <taxon>Eukaryota</taxon>
        <taxon>Metamonada</taxon>
        <taxon>Parabasalia</taxon>
        <taxon>Trichomonadida</taxon>
        <taxon>Trichomonadidae</taxon>
        <taxon>Trichomonas</taxon>
    </lineage>
</organism>
<dbReference type="SUPFAM" id="SSF48652">
    <property type="entry name" value="Tetraspanin"/>
    <property type="match status" value="1"/>
</dbReference>
<dbReference type="InParanoid" id="A2FLK7"/>
<dbReference type="VEuPathDB" id="TrichDB:TVAGG3_0100880"/>
<feature type="transmembrane region" description="Helical" evidence="1">
    <location>
        <begin position="5"/>
        <end position="23"/>
    </location>
</feature>
<keyword evidence="1" id="KW-0472">Membrane</keyword>
<keyword evidence="3" id="KW-1185">Reference proteome</keyword>
<feature type="transmembrane region" description="Helical" evidence="1">
    <location>
        <begin position="71"/>
        <end position="94"/>
    </location>
</feature>
<keyword evidence="1" id="KW-0812">Transmembrane</keyword>
<feature type="transmembrane region" description="Helical" evidence="1">
    <location>
        <begin position="43"/>
        <end position="64"/>
    </location>
</feature>
<name>A2FLK7_TRIV3</name>
<feature type="transmembrane region" description="Helical" evidence="1">
    <location>
        <begin position="164"/>
        <end position="184"/>
    </location>
</feature>
<gene>
    <name evidence="2" type="ORF">TVAG_360680</name>
</gene>
<reference evidence="2" key="2">
    <citation type="journal article" date="2007" name="Science">
        <title>Draft genome sequence of the sexually transmitted pathogen Trichomonas vaginalis.</title>
        <authorList>
            <person name="Carlton J.M."/>
            <person name="Hirt R.P."/>
            <person name="Silva J.C."/>
            <person name="Delcher A.L."/>
            <person name="Schatz M."/>
            <person name="Zhao Q."/>
            <person name="Wortman J.R."/>
            <person name="Bidwell S.L."/>
            <person name="Alsmark U.C.M."/>
            <person name="Besteiro S."/>
            <person name="Sicheritz-Ponten T."/>
            <person name="Noel C.J."/>
            <person name="Dacks J.B."/>
            <person name="Foster P.G."/>
            <person name="Simillion C."/>
            <person name="Van de Peer Y."/>
            <person name="Miranda-Saavedra D."/>
            <person name="Barton G.J."/>
            <person name="Westrop G.D."/>
            <person name="Mueller S."/>
            <person name="Dessi D."/>
            <person name="Fiori P.L."/>
            <person name="Ren Q."/>
            <person name="Paulsen I."/>
            <person name="Zhang H."/>
            <person name="Bastida-Corcuera F.D."/>
            <person name="Simoes-Barbosa A."/>
            <person name="Brown M.T."/>
            <person name="Hayes R.D."/>
            <person name="Mukherjee M."/>
            <person name="Okumura C.Y."/>
            <person name="Schneider R."/>
            <person name="Smith A.J."/>
            <person name="Vanacova S."/>
            <person name="Villalvazo M."/>
            <person name="Haas B.J."/>
            <person name="Pertea M."/>
            <person name="Feldblyum T.V."/>
            <person name="Utterback T.R."/>
            <person name="Shu C.L."/>
            <person name="Osoegawa K."/>
            <person name="de Jong P.J."/>
            <person name="Hrdy I."/>
            <person name="Horvathova L."/>
            <person name="Zubacova Z."/>
            <person name="Dolezal P."/>
            <person name="Malik S.B."/>
            <person name="Logsdon J.M. Jr."/>
            <person name="Henze K."/>
            <person name="Gupta A."/>
            <person name="Wang C.C."/>
            <person name="Dunne R.L."/>
            <person name="Upcroft J.A."/>
            <person name="Upcroft P."/>
            <person name="White O."/>
            <person name="Salzberg S.L."/>
            <person name="Tang P."/>
            <person name="Chiu C.-H."/>
            <person name="Lee Y.-S."/>
            <person name="Embley T.M."/>
            <person name="Coombs G.H."/>
            <person name="Mottram J.C."/>
            <person name="Tachezy J."/>
            <person name="Fraser-Liggett C.M."/>
            <person name="Johnson P.J."/>
        </authorList>
    </citation>
    <scope>NUCLEOTIDE SEQUENCE [LARGE SCALE GENOMIC DNA]</scope>
    <source>
        <strain evidence="2">G3</strain>
    </source>
</reference>
<dbReference type="GO" id="GO:0016020">
    <property type="term" value="C:membrane"/>
    <property type="evidence" value="ECO:0007669"/>
    <property type="project" value="InterPro"/>
</dbReference>
<dbReference type="RefSeq" id="XP_001307151.1">
    <property type="nucleotide sequence ID" value="XM_001307150.1"/>
</dbReference>
<evidence type="ECO:0008006" key="4">
    <source>
        <dbReference type="Google" id="ProtNLM"/>
    </source>
</evidence>
<proteinExistence type="predicted"/>
<dbReference type="KEGG" id="tva:4751955"/>
<dbReference type="AlphaFoldDB" id="A2FLK7"/>
<evidence type="ECO:0000313" key="3">
    <source>
        <dbReference type="Proteomes" id="UP000001542"/>
    </source>
</evidence>
<sequence length="199" mass="22165">MNRLYIALLITVLCIFASILAVISNESWIVDSGLFTLVQKPIIISQLVAFSFMATAILITLYIFTESTLVYYMHISVSVFALLIEAYYGFIWALTPLFFFDGIRTHWRDNYNTDAVANVQSKLKCCGFMEVGEYTDDNCTESKKNPCYSALTGAFMSNVSSSGAFLLAFLISMGVIDMIFISSVKGNGDHENRLLLTGD</sequence>